<proteinExistence type="predicted"/>
<dbReference type="EMBL" id="CP158568">
    <property type="protein sequence ID" value="XBY44941.1"/>
    <property type="molecule type" value="Genomic_DNA"/>
</dbReference>
<gene>
    <name evidence="1" type="ORF">ABS361_01145</name>
</gene>
<accession>A0AAU7XA76</accession>
<sequence length="169" mass="18650">MSDIYRNGRFEPDTWRALGADEALPAAGGVLLSLPRFIAERDAVLGSEAPFGLIVEPGDKLEAVGEDAGRFAVVAVRFPKFADGRGYSHARLLRDRYCFKGELRAIGDVLLDQVPYMLRIGFDTLEVTHGPTRARLEAGQLPLVPYFYQPSTTDAAGPAEGRPWRRRAF</sequence>
<evidence type="ECO:0000313" key="1">
    <source>
        <dbReference type="EMBL" id="XBY44941.1"/>
    </source>
</evidence>
<reference evidence="1" key="1">
    <citation type="submission" date="2024-06" db="EMBL/GenBank/DDBJ databases">
        <title>Methylostella associata gen. nov., sp. nov., a novel Ancalomicrobiaceae-affiliated facultatively methylotrophic bacteria that feed on methanotrophs of the genus Methylococcus.</title>
        <authorList>
            <person name="Saltykova V."/>
            <person name="Danilova O.V."/>
            <person name="Oshkin I.Y."/>
            <person name="Belova S.E."/>
            <person name="Pimenov N.V."/>
            <person name="Dedysh S.N."/>
        </authorList>
    </citation>
    <scope>NUCLEOTIDE SEQUENCE</scope>
    <source>
        <strain evidence="1">S20</strain>
    </source>
</reference>
<dbReference type="RefSeq" id="WP_407050033.1">
    <property type="nucleotide sequence ID" value="NZ_CP158568.1"/>
</dbReference>
<dbReference type="AlphaFoldDB" id="A0AAU7XA76"/>
<dbReference type="InterPro" id="IPR008318">
    <property type="entry name" value="UCP030820"/>
</dbReference>
<protein>
    <submittedName>
        <fullName evidence="1">DUF934 domain-containing protein</fullName>
    </submittedName>
</protein>
<name>A0AAU7XA76_9HYPH</name>
<dbReference type="PIRSF" id="PIRSF030820">
    <property type="entry name" value="UCP030820"/>
    <property type="match status" value="1"/>
</dbReference>
<dbReference type="KEGG" id="mflg:ABS361_01145"/>
<dbReference type="Pfam" id="PF06073">
    <property type="entry name" value="DUF934"/>
    <property type="match status" value="1"/>
</dbReference>
<organism evidence="1">
    <name type="scientific">Methyloraptor flagellatus</name>
    <dbReference type="NCBI Taxonomy" id="3162530"/>
    <lineage>
        <taxon>Bacteria</taxon>
        <taxon>Pseudomonadati</taxon>
        <taxon>Pseudomonadota</taxon>
        <taxon>Alphaproteobacteria</taxon>
        <taxon>Hyphomicrobiales</taxon>
        <taxon>Ancalomicrobiaceae</taxon>
        <taxon>Methyloraptor</taxon>
    </lineage>
</organism>